<dbReference type="AlphaFoldDB" id="A0A2G2YTR9"/>
<gene>
    <name evidence="1" type="ORF">T459_23943</name>
</gene>
<evidence type="ECO:0000313" key="1">
    <source>
        <dbReference type="EMBL" id="PHT73158.1"/>
    </source>
</evidence>
<proteinExistence type="predicted"/>
<reference evidence="1 2" key="1">
    <citation type="journal article" date="2014" name="Nat. Genet.">
        <title>Genome sequence of the hot pepper provides insights into the evolution of pungency in Capsicum species.</title>
        <authorList>
            <person name="Kim S."/>
            <person name="Park M."/>
            <person name="Yeom S.I."/>
            <person name="Kim Y.M."/>
            <person name="Lee J.M."/>
            <person name="Lee H.A."/>
            <person name="Seo E."/>
            <person name="Choi J."/>
            <person name="Cheong K."/>
            <person name="Kim K.T."/>
            <person name="Jung K."/>
            <person name="Lee G.W."/>
            <person name="Oh S.K."/>
            <person name="Bae C."/>
            <person name="Kim S.B."/>
            <person name="Lee H.Y."/>
            <person name="Kim S.Y."/>
            <person name="Kim M.S."/>
            <person name="Kang B.C."/>
            <person name="Jo Y.D."/>
            <person name="Yang H.B."/>
            <person name="Jeong H.J."/>
            <person name="Kang W.H."/>
            <person name="Kwon J.K."/>
            <person name="Shin C."/>
            <person name="Lim J.Y."/>
            <person name="Park J.H."/>
            <person name="Huh J.H."/>
            <person name="Kim J.S."/>
            <person name="Kim B.D."/>
            <person name="Cohen O."/>
            <person name="Paran I."/>
            <person name="Suh M.C."/>
            <person name="Lee S.B."/>
            <person name="Kim Y.K."/>
            <person name="Shin Y."/>
            <person name="Noh S.J."/>
            <person name="Park J."/>
            <person name="Seo Y.S."/>
            <person name="Kwon S.Y."/>
            <person name="Kim H.A."/>
            <person name="Park J.M."/>
            <person name="Kim H.J."/>
            <person name="Choi S.B."/>
            <person name="Bosland P.W."/>
            <person name="Reeves G."/>
            <person name="Jo S.H."/>
            <person name="Lee B.W."/>
            <person name="Cho H.T."/>
            <person name="Choi H.S."/>
            <person name="Lee M.S."/>
            <person name="Yu Y."/>
            <person name="Do Choi Y."/>
            <person name="Park B.S."/>
            <person name="van Deynze A."/>
            <person name="Ashrafi H."/>
            <person name="Hill T."/>
            <person name="Kim W.T."/>
            <person name="Pai H.S."/>
            <person name="Ahn H.K."/>
            <person name="Yeam I."/>
            <person name="Giovannoni J.J."/>
            <person name="Rose J.K."/>
            <person name="Sorensen I."/>
            <person name="Lee S.J."/>
            <person name="Kim R.W."/>
            <person name="Choi I.Y."/>
            <person name="Choi B.S."/>
            <person name="Lim J.S."/>
            <person name="Lee Y.H."/>
            <person name="Choi D."/>
        </authorList>
    </citation>
    <scope>NUCLEOTIDE SEQUENCE [LARGE SCALE GENOMIC DNA]</scope>
    <source>
        <strain evidence="2">cv. CM334</strain>
    </source>
</reference>
<sequence length="72" mass="8423">MITPLLGYTPDPHSKNFDRNVRYVYHSDVQGHSTEDYRALKREIERMIQDKLIMVQDVESGEGSSHIDMRTD</sequence>
<dbReference type="Gramene" id="PHT73158">
    <property type="protein sequence ID" value="PHT73158"/>
    <property type="gene ID" value="T459_23943"/>
</dbReference>
<accession>A0A2G2YTR9</accession>
<comment type="caution">
    <text evidence="1">The sequence shown here is derived from an EMBL/GenBank/DDBJ whole genome shotgun (WGS) entry which is preliminary data.</text>
</comment>
<dbReference type="EMBL" id="AYRZ02000009">
    <property type="protein sequence ID" value="PHT73158.1"/>
    <property type="molecule type" value="Genomic_DNA"/>
</dbReference>
<reference evidence="1 2" key="2">
    <citation type="journal article" date="2017" name="Genome Biol.">
        <title>New reference genome sequences of hot pepper reveal the massive evolution of plant disease-resistance genes by retroduplication.</title>
        <authorList>
            <person name="Kim S."/>
            <person name="Park J."/>
            <person name="Yeom S.I."/>
            <person name="Kim Y.M."/>
            <person name="Seo E."/>
            <person name="Kim K.T."/>
            <person name="Kim M.S."/>
            <person name="Lee J.M."/>
            <person name="Cheong K."/>
            <person name="Shin H.S."/>
            <person name="Kim S.B."/>
            <person name="Han K."/>
            <person name="Lee J."/>
            <person name="Park M."/>
            <person name="Lee H.A."/>
            <person name="Lee H.Y."/>
            <person name="Lee Y."/>
            <person name="Oh S."/>
            <person name="Lee J.H."/>
            <person name="Choi E."/>
            <person name="Choi E."/>
            <person name="Lee S.E."/>
            <person name="Jeon J."/>
            <person name="Kim H."/>
            <person name="Choi G."/>
            <person name="Song H."/>
            <person name="Lee J."/>
            <person name="Lee S.C."/>
            <person name="Kwon J.K."/>
            <person name="Lee H.Y."/>
            <person name="Koo N."/>
            <person name="Hong Y."/>
            <person name="Kim R.W."/>
            <person name="Kang W.H."/>
            <person name="Huh J.H."/>
            <person name="Kang B.C."/>
            <person name="Yang T.J."/>
            <person name="Lee Y.H."/>
            <person name="Bennetzen J.L."/>
            <person name="Choi D."/>
        </authorList>
    </citation>
    <scope>NUCLEOTIDE SEQUENCE [LARGE SCALE GENOMIC DNA]</scope>
    <source>
        <strain evidence="2">cv. CM334</strain>
    </source>
</reference>
<protein>
    <submittedName>
        <fullName evidence="1">Uncharacterized protein</fullName>
    </submittedName>
</protein>
<keyword evidence="2" id="KW-1185">Reference proteome</keyword>
<evidence type="ECO:0000313" key="2">
    <source>
        <dbReference type="Proteomes" id="UP000222542"/>
    </source>
</evidence>
<dbReference type="Proteomes" id="UP000222542">
    <property type="component" value="Unassembled WGS sequence"/>
</dbReference>
<organism evidence="1 2">
    <name type="scientific">Capsicum annuum</name>
    <name type="common">Capsicum pepper</name>
    <dbReference type="NCBI Taxonomy" id="4072"/>
    <lineage>
        <taxon>Eukaryota</taxon>
        <taxon>Viridiplantae</taxon>
        <taxon>Streptophyta</taxon>
        <taxon>Embryophyta</taxon>
        <taxon>Tracheophyta</taxon>
        <taxon>Spermatophyta</taxon>
        <taxon>Magnoliopsida</taxon>
        <taxon>eudicotyledons</taxon>
        <taxon>Gunneridae</taxon>
        <taxon>Pentapetalae</taxon>
        <taxon>asterids</taxon>
        <taxon>lamiids</taxon>
        <taxon>Solanales</taxon>
        <taxon>Solanaceae</taxon>
        <taxon>Solanoideae</taxon>
        <taxon>Capsiceae</taxon>
        <taxon>Capsicum</taxon>
    </lineage>
</organism>
<name>A0A2G2YTR9_CAPAN</name>